<dbReference type="RefSeq" id="WP_208843533.1">
    <property type="nucleotide sequence ID" value="NZ_CP072133.1"/>
</dbReference>
<evidence type="ECO:0000313" key="2">
    <source>
        <dbReference type="Proteomes" id="UP000664904"/>
    </source>
</evidence>
<reference evidence="1" key="1">
    <citation type="submission" date="2021-03" db="EMBL/GenBank/DDBJ databases">
        <title>Complete Genome of Pseudoalteromonas xiamenensis STKMTI.2, a new potential marine bacterium producing anti-Vibrio compounds.</title>
        <authorList>
            <person name="Handayani D.P."/>
            <person name="Isnansetyo A."/>
            <person name="Istiqomah I."/>
            <person name="Jumina J."/>
        </authorList>
    </citation>
    <scope>NUCLEOTIDE SEQUENCE</scope>
    <source>
        <strain evidence="1">STKMTI.2</strain>
    </source>
</reference>
<keyword evidence="2" id="KW-1185">Reference proteome</keyword>
<protein>
    <submittedName>
        <fullName evidence="1">Uncharacterized protein</fullName>
    </submittedName>
</protein>
<dbReference type="EMBL" id="CP072133">
    <property type="protein sequence ID" value="QTH71910.1"/>
    <property type="molecule type" value="Genomic_DNA"/>
</dbReference>
<gene>
    <name evidence="1" type="ORF">J5O05_03000</name>
</gene>
<name>A0A975DHQ9_9GAMM</name>
<dbReference type="AlphaFoldDB" id="A0A975DHQ9"/>
<proteinExistence type="predicted"/>
<dbReference type="Proteomes" id="UP000664904">
    <property type="component" value="Chromosome"/>
</dbReference>
<organism evidence="1 2">
    <name type="scientific">Pseudoalteromonas xiamenensis</name>
    <dbReference type="NCBI Taxonomy" id="882626"/>
    <lineage>
        <taxon>Bacteria</taxon>
        <taxon>Pseudomonadati</taxon>
        <taxon>Pseudomonadota</taxon>
        <taxon>Gammaproteobacteria</taxon>
        <taxon>Alteromonadales</taxon>
        <taxon>Pseudoalteromonadaceae</taxon>
        <taxon>Pseudoalteromonas</taxon>
    </lineage>
</organism>
<evidence type="ECO:0000313" key="1">
    <source>
        <dbReference type="EMBL" id="QTH71910.1"/>
    </source>
</evidence>
<accession>A0A975DHQ9</accession>
<dbReference type="KEGG" id="pxi:J5O05_03000"/>
<sequence length="48" mass="5122">MLLRLKLNKKNVKNLLGNKKALPIKQTAAIGGGTDISIDGNCSTIQTK</sequence>